<dbReference type="SUPFAM" id="SSF48239">
    <property type="entry name" value="Terpenoid cyclases/Protein prenyltransferases"/>
    <property type="match status" value="1"/>
</dbReference>
<feature type="transmembrane region" description="Helical" evidence="2">
    <location>
        <begin position="103"/>
        <end position="122"/>
    </location>
</feature>
<keyword evidence="4" id="KW-1185">Reference proteome</keyword>
<dbReference type="GO" id="GO:0042300">
    <property type="term" value="F:beta-amyrin synthase activity"/>
    <property type="evidence" value="ECO:0007669"/>
    <property type="project" value="UniProtKB-ARBA"/>
</dbReference>
<dbReference type="STRING" id="3821.A0A151U0G3"/>
<accession>A0A151U0G3</accession>
<dbReference type="GO" id="GO:0016104">
    <property type="term" value="P:triterpenoid biosynthetic process"/>
    <property type="evidence" value="ECO:0007669"/>
    <property type="project" value="InterPro"/>
</dbReference>
<dbReference type="PANTHER" id="PTHR11764">
    <property type="entry name" value="TERPENE CYCLASE/MUTASE FAMILY MEMBER"/>
    <property type="match status" value="1"/>
</dbReference>
<name>A0A151U0G3_CAJCA</name>
<dbReference type="GO" id="GO:0005811">
    <property type="term" value="C:lipid droplet"/>
    <property type="evidence" value="ECO:0007669"/>
    <property type="project" value="InterPro"/>
</dbReference>
<evidence type="ECO:0000256" key="1">
    <source>
        <dbReference type="ARBA" id="ARBA00023235"/>
    </source>
</evidence>
<dbReference type="EMBL" id="CM003604">
    <property type="protein sequence ID" value="KYP72813.1"/>
    <property type="molecule type" value="Genomic_DNA"/>
</dbReference>
<dbReference type="PANTHER" id="PTHR11764:SF58">
    <property type="entry name" value="BETA-AMYRIN SYNTHASE-RELATED"/>
    <property type="match status" value="1"/>
</dbReference>
<evidence type="ECO:0000256" key="2">
    <source>
        <dbReference type="SAM" id="Phobius"/>
    </source>
</evidence>
<gene>
    <name evidence="3" type="ORF">KK1_005416</name>
</gene>
<dbReference type="InterPro" id="IPR008930">
    <property type="entry name" value="Terpenoid_cyclase/PrenylTrfase"/>
</dbReference>
<proteinExistence type="predicted"/>
<keyword evidence="2" id="KW-1133">Transmembrane helix</keyword>
<evidence type="ECO:0000313" key="3">
    <source>
        <dbReference type="EMBL" id="KYP72813.1"/>
    </source>
</evidence>
<protein>
    <submittedName>
        <fullName evidence="3">Lupeol synthase 2</fullName>
    </submittedName>
</protein>
<dbReference type="AlphaFoldDB" id="A0A151U0G3"/>
<organism evidence="3 4">
    <name type="scientific">Cajanus cajan</name>
    <name type="common">Pigeon pea</name>
    <name type="synonym">Cajanus indicus</name>
    <dbReference type="NCBI Taxonomy" id="3821"/>
    <lineage>
        <taxon>Eukaryota</taxon>
        <taxon>Viridiplantae</taxon>
        <taxon>Streptophyta</taxon>
        <taxon>Embryophyta</taxon>
        <taxon>Tracheophyta</taxon>
        <taxon>Spermatophyta</taxon>
        <taxon>Magnoliopsida</taxon>
        <taxon>eudicotyledons</taxon>
        <taxon>Gunneridae</taxon>
        <taxon>Pentapetalae</taxon>
        <taxon>rosids</taxon>
        <taxon>fabids</taxon>
        <taxon>Fabales</taxon>
        <taxon>Fabaceae</taxon>
        <taxon>Papilionoideae</taxon>
        <taxon>50 kb inversion clade</taxon>
        <taxon>NPAAA clade</taxon>
        <taxon>indigoferoid/millettioid clade</taxon>
        <taxon>Phaseoleae</taxon>
        <taxon>Cajanus</taxon>
    </lineage>
</organism>
<keyword evidence="1" id="KW-0413">Isomerase</keyword>
<reference evidence="3 4" key="1">
    <citation type="journal article" date="2012" name="Nat. Biotechnol.">
        <title>Draft genome sequence of pigeonpea (Cajanus cajan), an orphan legume crop of resource-poor farmers.</title>
        <authorList>
            <person name="Varshney R.K."/>
            <person name="Chen W."/>
            <person name="Li Y."/>
            <person name="Bharti A.K."/>
            <person name="Saxena R.K."/>
            <person name="Schlueter J.A."/>
            <person name="Donoghue M.T."/>
            <person name="Azam S."/>
            <person name="Fan G."/>
            <person name="Whaley A.M."/>
            <person name="Farmer A.D."/>
            <person name="Sheridan J."/>
            <person name="Iwata A."/>
            <person name="Tuteja R."/>
            <person name="Penmetsa R.V."/>
            <person name="Wu W."/>
            <person name="Upadhyaya H.D."/>
            <person name="Yang S.P."/>
            <person name="Shah T."/>
            <person name="Saxena K.B."/>
            <person name="Michael T."/>
            <person name="McCombie W.R."/>
            <person name="Yang B."/>
            <person name="Zhang G."/>
            <person name="Yang H."/>
            <person name="Wang J."/>
            <person name="Spillane C."/>
            <person name="Cook D.R."/>
            <person name="May G.D."/>
            <person name="Xu X."/>
            <person name="Jackson S.A."/>
        </authorList>
    </citation>
    <scope>NUCLEOTIDE SEQUENCE [LARGE SCALE GENOMIC DNA]</scope>
    <source>
        <strain evidence="4">cv. Asha</strain>
    </source>
</reference>
<sequence length="123" mass="14419">MWRLKVADGGKDPHIFSTNNFTGRQIWEFDPNAGNEEERAQVEAARQDFYANRFKVKACADRLWRFQVMRENNFKQTIPCVKIEEEEEITSQKQKVTITFKRAAHYISALQTVVLLSFTFLLS</sequence>
<dbReference type="Proteomes" id="UP000075243">
    <property type="component" value="Chromosome 2"/>
</dbReference>
<evidence type="ECO:0000313" key="4">
    <source>
        <dbReference type="Proteomes" id="UP000075243"/>
    </source>
</evidence>
<dbReference type="InterPro" id="IPR018333">
    <property type="entry name" value="Squalene_cyclase"/>
</dbReference>
<keyword evidence="2" id="KW-0812">Transmembrane</keyword>
<dbReference type="OrthoDB" id="1397081at2759"/>
<dbReference type="Gramene" id="C.cajan_05284.t">
    <property type="protein sequence ID" value="C.cajan_05284.t"/>
    <property type="gene ID" value="C.cajan_05284"/>
</dbReference>
<keyword evidence="2" id="KW-0472">Membrane</keyword>